<dbReference type="InterPro" id="IPR051791">
    <property type="entry name" value="Pra-immunoreactive"/>
</dbReference>
<evidence type="ECO:0000256" key="2">
    <source>
        <dbReference type="ARBA" id="ARBA00022475"/>
    </source>
</evidence>
<evidence type="ECO:0000313" key="10">
    <source>
        <dbReference type="Proteomes" id="UP000219072"/>
    </source>
</evidence>
<dbReference type="OrthoDB" id="4207282at2"/>
<evidence type="ECO:0000256" key="4">
    <source>
        <dbReference type="ARBA" id="ARBA00022989"/>
    </source>
</evidence>
<keyword evidence="5 7" id="KW-0472">Membrane</keyword>
<dbReference type="PANTHER" id="PTHR36115">
    <property type="entry name" value="PROLINE-RICH ANTIGEN HOMOLOG-RELATED"/>
    <property type="match status" value="1"/>
</dbReference>
<dbReference type="Pfam" id="PF06271">
    <property type="entry name" value="RDD"/>
    <property type="match status" value="1"/>
</dbReference>
<evidence type="ECO:0000259" key="8">
    <source>
        <dbReference type="Pfam" id="PF06271"/>
    </source>
</evidence>
<feature type="transmembrane region" description="Helical" evidence="7">
    <location>
        <begin position="393"/>
        <end position="415"/>
    </location>
</feature>
<protein>
    <submittedName>
        <fullName evidence="9">Uncharacterized membrane protein YckC, RDD family</fullName>
    </submittedName>
</protein>
<organism evidence="9 10">
    <name type="scientific">Streptomyces zhaozhouensis</name>
    <dbReference type="NCBI Taxonomy" id="1300267"/>
    <lineage>
        <taxon>Bacteria</taxon>
        <taxon>Bacillati</taxon>
        <taxon>Actinomycetota</taxon>
        <taxon>Actinomycetes</taxon>
        <taxon>Kitasatosporales</taxon>
        <taxon>Streptomycetaceae</taxon>
        <taxon>Streptomyces</taxon>
    </lineage>
</organism>
<evidence type="ECO:0000313" key="9">
    <source>
        <dbReference type="EMBL" id="SOD65020.1"/>
    </source>
</evidence>
<keyword evidence="4 7" id="KW-1133">Transmembrane helix</keyword>
<feature type="compositionally biased region" description="Low complexity" evidence="6">
    <location>
        <begin position="293"/>
        <end position="302"/>
    </location>
</feature>
<dbReference type="GO" id="GO:0005886">
    <property type="term" value="C:plasma membrane"/>
    <property type="evidence" value="ECO:0007669"/>
    <property type="project" value="UniProtKB-SubCell"/>
</dbReference>
<evidence type="ECO:0000256" key="5">
    <source>
        <dbReference type="ARBA" id="ARBA00023136"/>
    </source>
</evidence>
<feature type="compositionally biased region" description="Low complexity" evidence="6">
    <location>
        <begin position="55"/>
        <end position="71"/>
    </location>
</feature>
<accession>A0A286E297</accession>
<evidence type="ECO:0000256" key="1">
    <source>
        <dbReference type="ARBA" id="ARBA00004651"/>
    </source>
</evidence>
<dbReference type="RefSeq" id="WP_097233284.1">
    <property type="nucleotide sequence ID" value="NZ_OCNE01000020.1"/>
</dbReference>
<feature type="compositionally biased region" description="Pro residues" evidence="6">
    <location>
        <begin position="187"/>
        <end position="197"/>
    </location>
</feature>
<dbReference type="PANTHER" id="PTHR36115:SF4">
    <property type="entry name" value="MEMBRANE PROTEIN"/>
    <property type="match status" value="1"/>
</dbReference>
<feature type="compositionally biased region" description="Low complexity" evidence="6">
    <location>
        <begin position="198"/>
        <end position="217"/>
    </location>
</feature>
<sequence length="555" mass="56215">MSLPPAGNASGGPGPNWYPDPSIPGYIRYWDGQTWVAGSSRPEPREGEPLPTPPTSGAASAPPAGAAPVPAARDEADDRAALPVRENRAEIAASRDQHVGPRPDEDVSTSPVAAPGRVDPRGQFLRTPSEGSEPPPAAQPAGRPKAEPEGPNEQTFGLRSADLPPQRSASAQPPPAGGPPGLGLPGTPQPASPPPSQAPAAPAQQPPAQQQQPASGGPESGPPGLGLPGAANAAPAADPPAAAPQPPPQQGAQPPAGPPHQGQPGQQGQPQGGVPGPGQIFPPPAGGAPGQQPPAGYGFPQPGGQPGPPGGAPGQPGGGYGFPPPAGGQPPGGYGYPPQQPGQPGGGYGYPPAQGQPQGQSAYLQSHEGAPLTMMAKFTEPEQKYPAAPGKRLFARIIDAILPLGGAAALAVPLLGDARDHINDRIDSIEHAGVNETVWLIDGTTGGYLAMVLGVFLGVGLLFEVLPVALWGTTLGKAMLGLKVLDMEQQEPPSFGKSIVRWLVYNLLAVVLVGIVNMILAVRDRPWRQGWHDKAAKTFVAGKGRPPGDPVGAQR</sequence>
<keyword evidence="10" id="KW-1185">Reference proteome</keyword>
<name>A0A286E297_9ACTN</name>
<feature type="region of interest" description="Disordered" evidence="6">
    <location>
        <begin position="1"/>
        <end position="24"/>
    </location>
</feature>
<evidence type="ECO:0000256" key="7">
    <source>
        <dbReference type="SAM" id="Phobius"/>
    </source>
</evidence>
<dbReference type="AlphaFoldDB" id="A0A286E297"/>
<feature type="compositionally biased region" description="Low complexity" evidence="6">
    <location>
        <begin position="350"/>
        <end position="362"/>
    </location>
</feature>
<dbReference type="InterPro" id="IPR010432">
    <property type="entry name" value="RDD"/>
</dbReference>
<feature type="compositionally biased region" description="Low complexity" evidence="6">
    <location>
        <begin position="250"/>
        <end position="269"/>
    </location>
</feature>
<feature type="transmembrane region" description="Helical" evidence="7">
    <location>
        <begin position="448"/>
        <end position="472"/>
    </location>
</feature>
<feature type="region of interest" description="Disordered" evidence="6">
    <location>
        <begin position="36"/>
        <end position="364"/>
    </location>
</feature>
<reference evidence="9 10" key="1">
    <citation type="submission" date="2017-09" db="EMBL/GenBank/DDBJ databases">
        <authorList>
            <person name="Ehlers B."/>
            <person name="Leendertz F.H."/>
        </authorList>
    </citation>
    <scope>NUCLEOTIDE SEQUENCE [LARGE SCALE GENOMIC DNA]</scope>
    <source>
        <strain evidence="9 10">CGMCC 4.7095</strain>
    </source>
</reference>
<feature type="compositionally biased region" description="Gly residues" evidence="6">
    <location>
        <begin position="312"/>
        <end position="321"/>
    </location>
</feature>
<feature type="transmembrane region" description="Helical" evidence="7">
    <location>
        <begin position="502"/>
        <end position="522"/>
    </location>
</feature>
<evidence type="ECO:0000256" key="6">
    <source>
        <dbReference type="SAM" id="MobiDB-lite"/>
    </source>
</evidence>
<dbReference type="EMBL" id="OCNE01000020">
    <property type="protein sequence ID" value="SOD65020.1"/>
    <property type="molecule type" value="Genomic_DNA"/>
</dbReference>
<feature type="domain" description="RDD" evidence="8">
    <location>
        <begin position="387"/>
        <end position="537"/>
    </location>
</feature>
<keyword evidence="2" id="KW-1003">Cell membrane</keyword>
<evidence type="ECO:0000256" key="3">
    <source>
        <dbReference type="ARBA" id="ARBA00022692"/>
    </source>
</evidence>
<gene>
    <name evidence="9" type="ORF">SAMN06297387_12057</name>
</gene>
<feature type="compositionally biased region" description="Pro residues" evidence="6">
    <location>
        <begin position="237"/>
        <end position="249"/>
    </location>
</feature>
<keyword evidence="3 7" id="KW-0812">Transmembrane</keyword>
<proteinExistence type="predicted"/>
<comment type="subcellular location">
    <subcellularLocation>
        <location evidence="1">Cell membrane</location>
        <topology evidence="1">Multi-pass membrane protein</topology>
    </subcellularLocation>
</comment>
<dbReference type="Proteomes" id="UP000219072">
    <property type="component" value="Unassembled WGS sequence"/>
</dbReference>
<feature type="compositionally biased region" description="Basic and acidic residues" evidence="6">
    <location>
        <begin position="72"/>
        <end position="105"/>
    </location>
</feature>